<evidence type="ECO:0000259" key="1">
    <source>
        <dbReference type="PROSITE" id="PS50206"/>
    </source>
</evidence>
<gene>
    <name evidence="2" type="ORF">SAMN05216551_103133</name>
</gene>
<dbReference type="RefSeq" id="WP_091906236.1">
    <property type="nucleotide sequence ID" value="NZ_FNLO01000003.1"/>
</dbReference>
<feature type="domain" description="Rhodanese" evidence="1">
    <location>
        <begin position="37"/>
        <end position="140"/>
    </location>
</feature>
<keyword evidence="2" id="KW-0808">Transferase</keyword>
<evidence type="ECO:0000313" key="3">
    <source>
        <dbReference type="Proteomes" id="UP000243719"/>
    </source>
</evidence>
<reference evidence="3" key="1">
    <citation type="submission" date="2016-09" db="EMBL/GenBank/DDBJ databases">
        <authorList>
            <person name="Varghese N."/>
            <person name="Submissions S."/>
        </authorList>
    </citation>
    <scope>NUCLEOTIDE SEQUENCE [LARGE SCALE GENOMIC DNA]</scope>
    <source>
        <strain evidence="3">JS23</strain>
    </source>
</reference>
<dbReference type="InterPro" id="IPR001763">
    <property type="entry name" value="Rhodanese-like_dom"/>
</dbReference>
<dbReference type="AlphaFoldDB" id="A0A1H2PN48"/>
<organism evidence="2 3">
    <name type="scientific">Chitinasiproducens palmae</name>
    <dbReference type="NCBI Taxonomy" id="1770053"/>
    <lineage>
        <taxon>Bacteria</taxon>
        <taxon>Pseudomonadati</taxon>
        <taxon>Pseudomonadota</taxon>
        <taxon>Betaproteobacteria</taxon>
        <taxon>Burkholderiales</taxon>
        <taxon>Burkholderiaceae</taxon>
        <taxon>Chitinasiproducens</taxon>
    </lineage>
</organism>
<accession>A0A1H2PN48</accession>
<dbReference type="SMART" id="SM00450">
    <property type="entry name" value="RHOD"/>
    <property type="match status" value="1"/>
</dbReference>
<proteinExistence type="predicted"/>
<dbReference type="Gene3D" id="3.40.250.10">
    <property type="entry name" value="Rhodanese-like domain"/>
    <property type="match status" value="1"/>
</dbReference>
<dbReference type="OrthoDB" id="9815890at2"/>
<keyword evidence="3" id="KW-1185">Reference proteome</keyword>
<name>A0A1H2PN48_9BURK</name>
<sequence>MAQQDETLARAARRRDEQGLSYAGAVTPQEAYAILQANPRAKLIDVRTRAEIDWVGRPDVPPEQYALVEWNRYPGGVRNPEFLAELRAAAPADAPALLLCRSAARSKAAASAAAEAGFTQVYDILEGFEGDRDAAGHRKQVGGWCFHQLPWIGA</sequence>
<dbReference type="Proteomes" id="UP000243719">
    <property type="component" value="Unassembled WGS sequence"/>
</dbReference>
<dbReference type="PROSITE" id="PS50206">
    <property type="entry name" value="RHODANESE_3"/>
    <property type="match status" value="1"/>
</dbReference>
<dbReference type="EMBL" id="FNLO01000003">
    <property type="protein sequence ID" value="SDV47592.1"/>
    <property type="molecule type" value="Genomic_DNA"/>
</dbReference>
<dbReference type="Pfam" id="PF00581">
    <property type="entry name" value="Rhodanese"/>
    <property type="match status" value="1"/>
</dbReference>
<dbReference type="SUPFAM" id="SSF52821">
    <property type="entry name" value="Rhodanese/Cell cycle control phosphatase"/>
    <property type="match status" value="1"/>
</dbReference>
<protein>
    <submittedName>
        <fullName evidence="2">Rhodanese-related sulfurtransferase</fullName>
    </submittedName>
</protein>
<dbReference type="STRING" id="1770053.SAMN05216551_103133"/>
<dbReference type="GO" id="GO:0016740">
    <property type="term" value="F:transferase activity"/>
    <property type="evidence" value="ECO:0007669"/>
    <property type="project" value="UniProtKB-KW"/>
</dbReference>
<evidence type="ECO:0000313" key="2">
    <source>
        <dbReference type="EMBL" id="SDV47592.1"/>
    </source>
</evidence>
<dbReference type="InterPro" id="IPR036873">
    <property type="entry name" value="Rhodanese-like_dom_sf"/>
</dbReference>